<protein>
    <recommendedName>
        <fullName evidence="3">XRRM domain-containing protein</fullName>
    </recommendedName>
</protein>
<dbReference type="AlphaFoldDB" id="A0A9P7K5J0"/>
<name>A0A9P7K5J0_9AGAR</name>
<organism evidence="4 5">
    <name type="scientific">Sphagnurus paluster</name>
    <dbReference type="NCBI Taxonomy" id="117069"/>
    <lineage>
        <taxon>Eukaryota</taxon>
        <taxon>Fungi</taxon>
        <taxon>Dikarya</taxon>
        <taxon>Basidiomycota</taxon>
        <taxon>Agaricomycotina</taxon>
        <taxon>Agaricomycetes</taxon>
        <taxon>Agaricomycetidae</taxon>
        <taxon>Agaricales</taxon>
        <taxon>Tricholomatineae</taxon>
        <taxon>Lyophyllaceae</taxon>
        <taxon>Sphagnurus</taxon>
    </lineage>
</organism>
<dbReference type="Gene3D" id="3.30.70.330">
    <property type="match status" value="1"/>
</dbReference>
<keyword evidence="5" id="KW-1185">Reference proteome</keyword>
<reference evidence="4" key="1">
    <citation type="submission" date="2021-02" db="EMBL/GenBank/DDBJ databases">
        <authorList>
            <person name="Nieuwenhuis M."/>
            <person name="Van De Peppel L.J.J."/>
        </authorList>
    </citation>
    <scope>NUCLEOTIDE SEQUENCE</scope>
    <source>
        <strain evidence="4">D49</strain>
    </source>
</reference>
<dbReference type="Proteomes" id="UP000717328">
    <property type="component" value="Unassembled WGS sequence"/>
</dbReference>
<dbReference type="InterPro" id="IPR012677">
    <property type="entry name" value="Nucleotide-bd_a/b_plait_sf"/>
</dbReference>
<accession>A0A9P7K5J0</accession>
<evidence type="ECO:0000256" key="1">
    <source>
        <dbReference type="ARBA" id="ARBA00022884"/>
    </source>
</evidence>
<evidence type="ECO:0000259" key="3">
    <source>
        <dbReference type="PROSITE" id="PS51939"/>
    </source>
</evidence>
<proteinExistence type="predicted"/>
<evidence type="ECO:0000256" key="2">
    <source>
        <dbReference type="PROSITE-ProRule" id="PRU01288"/>
    </source>
</evidence>
<dbReference type="GO" id="GO:1904868">
    <property type="term" value="P:telomerase catalytic core complex assembly"/>
    <property type="evidence" value="ECO:0007669"/>
    <property type="project" value="InterPro"/>
</dbReference>
<evidence type="ECO:0000313" key="5">
    <source>
        <dbReference type="Proteomes" id="UP000717328"/>
    </source>
</evidence>
<evidence type="ECO:0000313" key="4">
    <source>
        <dbReference type="EMBL" id="KAG5636960.1"/>
    </source>
</evidence>
<dbReference type="GO" id="GO:1990904">
    <property type="term" value="C:ribonucleoprotein complex"/>
    <property type="evidence" value="ECO:0007669"/>
    <property type="project" value="UniProtKB-UniRule"/>
</dbReference>
<keyword evidence="1 2" id="KW-0694">RNA-binding</keyword>
<dbReference type="InterPro" id="IPR045537">
    <property type="entry name" value="Lar7_xRRM"/>
</dbReference>
<dbReference type="InterPro" id="IPR014886">
    <property type="entry name" value="La_xRRM"/>
</dbReference>
<dbReference type="Pfam" id="PF19977">
    <property type="entry name" value="xRRM"/>
    <property type="match status" value="1"/>
</dbReference>
<feature type="domain" description="XRRM" evidence="3">
    <location>
        <begin position="335"/>
        <end position="475"/>
    </location>
</feature>
<dbReference type="OrthoDB" id="439993at2759"/>
<reference evidence="4" key="2">
    <citation type="submission" date="2021-10" db="EMBL/GenBank/DDBJ databases">
        <title>Phylogenomics reveals ancestral predisposition of the termite-cultivated fungus Termitomyces towards a domesticated lifestyle.</title>
        <authorList>
            <person name="Auxier B."/>
            <person name="Grum-Grzhimaylo A."/>
            <person name="Cardenas M.E."/>
            <person name="Lodge J.D."/>
            <person name="Laessoe T."/>
            <person name="Pedersen O."/>
            <person name="Smith M.E."/>
            <person name="Kuyper T.W."/>
            <person name="Franco-Molano E.A."/>
            <person name="Baroni T.J."/>
            <person name="Aanen D.K."/>
        </authorList>
    </citation>
    <scope>NUCLEOTIDE SEQUENCE</scope>
    <source>
        <strain evidence="4">D49</strain>
    </source>
</reference>
<sequence>MSSESFTFLPRTVSQVKRKTTSHPVAVRNKTPRPAASNAVPPSVKENYSNEDYAALVCLGLSDYALWADAELRRTVDWASEKSGDGCKSRFHRLALESTFLAPLKLEGSQPAIAKALRSCAADVLELRLLVTDPSSSTWFGGHDDSADLGAYEVQRKDWNIGRDYTRADWDNRTLYVESIPVQYRSPHTIARFILGLLIGHPSTRPPLTRVQAIIFPPHHQDKPGDQPTCKGFALVVFEDERDANFLLSQWPWDRQHTLHGDEHSDAVKFGFRALSKTRWEHLKSEYLAYRGRLVAEINAYQEDISVLVLPVNSALPAELETTKSDTKLLDPSSPYPPNSLVFVRRLHPETNKTTLRKLFATALAGTDDSQGDGVDYVDYSKGMDSCHLRLSTPGHAQRLVEHFTKCPTVHGSALDNTGVPASSETLAVLVELVTGRREEVYWEKVPEKVRRQAVTKALGSAVAASEVRERKRRR</sequence>
<comment type="caution">
    <text evidence="4">The sequence shown here is derived from an EMBL/GenBank/DDBJ whole genome shotgun (WGS) entry which is preliminary data.</text>
</comment>
<dbReference type="PROSITE" id="PS51939">
    <property type="entry name" value="XRRM"/>
    <property type="match status" value="1"/>
</dbReference>
<dbReference type="GO" id="GO:0070034">
    <property type="term" value="F:telomerase RNA binding"/>
    <property type="evidence" value="ECO:0007669"/>
    <property type="project" value="InterPro"/>
</dbReference>
<dbReference type="EMBL" id="JABCKI010005874">
    <property type="protein sequence ID" value="KAG5636960.1"/>
    <property type="molecule type" value="Genomic_DNA"/>
</dbReference>
<gene>
    <name evidence="4" type="ORF">H0H81_006264</name>
</gene>